<dbReference type="InterPro" id="IPR040676">
    <property type="entry name" value="DUF5641"/>
</dbReference>
<feature type="domain" description="DUF5641" evidence="1">
    <location>
        <begin position="80"/>
        <end position="169"/>
    </location>
</feature>
<dbReference type="Pfam" id="PF18701">
    <property type="entry name" value="DUF5641"/>
    <property type="match status" value="1"/>
</dbReference>
<accession>A0AAV0WR91</accession>
<gene>
    <name evidence="2" type="ORF">MEUPH1_LOCUS14078</name>
</gene>
<dbReference type="AlphaFoldDB" id="A0AAV0WR91"/>
<organism evidence="2 3">
    <name type="scientific">Macrosiphum euphorbiae</name>
    <name type="common">potato aphid</name>
    <dbReference type="NCBI Taxonomy" id="13131"/>
    <lineage>
        <taxon>Eukaryota</taxon>
        <taxon>Metazoa</taxon>
        <taxon>Ecdysozoa</taxon>
        <taxon>Arthropoda</taxon>
        <taxon>Hexapoda</taxon>
        <taxon>Insecta</taxon>
        <taxon>Pterygota</taxon>
        <taxon>Neoptera</taxon>
        <taxon>Paraneoptera</taxon>
        <taxon>Hemiptera</taxon>
        <taxon>Sternorrhyncha</taxon>
        <taxon>Aphidomorpha</taxon>
        <taxon>Aphidoidea</taxon>
        <taxon>Aphididae</taxon>
        <taxon>Macrosiphini</taxon>
        <taxon>Macrosiphum</taxon>
    </lineage>
</organism>
<proteinExistence type="predicted"/>
<protein>
    <recommendedName>
        <fullName evidence="1">DUF5641 domain-containing protein</fullName>
    </recommendedName>
</protein>
<comment type="caution">
    <text evidence="2">The sequence shown here is derived from an EMBL/GenBank/DDBJ whole genome shotgun (WGS) entry which is preliminary data.</text>
</comment>
<dbReference type="EMBL" id="CARXXK010000002">
    <property type="protein sequence ID" value="CAI6358575.1"/>
    <property type="molecule type" value="Genomic_DNA"/>
</dbReference>
<keyword evidence="3" id="KW-1185">Reference proteome</keyword>
<dbReference type="PANTHER" id="PTHR47331">
    <property type="entry name" value="PHD-TYPE DOMAIN-CONTAINING PROTEIN"/>
    <property type="match status" value="1"/>
</dbReference>
<dbReference type="Proteomes" id="UP001160148">
    <property type="component" value="Unassembled WGS sequence"/>
</dbReference>
<name>A0AAV0WR91_9HEMI</name>
<evidence type="ECO:0000259" key="1">
    <source>
        <dbReference type="Pfam" id="PF18701"/>
    </source>
</evidence>
<evidence type="ECO:0000313" key="3">
    <source>
        <dbReference type="Proteomes" id="UP001160148"/>
    </source>
</evidence>
<evidence type="ECO:0000313" key="2">
    <source>
        <dbReference type="EMBL" id="CAI6358575.1"/>
    </source>
</evidence>
<reference evidence="2 3" key="1">
    <citation type="submission" date="2023-01" db="EMBL/GenBank/DDBJ databases">
        <authorList>
            <person name="Whitehead M."/>
        </authorList>
    </citation>
    <scope>NUCLEOTIDE SEQUENCE [LARGE SCALE GENOMIC DNA]</scope>
</reference>
<sequence>MCREKHHLTRVVKDARLKLEELGTLLCQIEACLNSRPWTPFSSHPLDLEPIILEHFLIGGPLLLVSEADISNENMSTLRKWRYVQALIQTFWKRWSREYLPQLQVQGRWLDQTEQMEIGGIVINKEKCAPPGKWKILKILKTHPGCDVVTLKTSNGNELKRPVVKLCSLSRCYCLPLEDKVPNF</sequence>